<feature type="region of interest" description="Disordered" evidence="1">
    <location>
        <begin position="401"/>
        <end position="468"/>
    </location>
</feature>
<proteinExistence type="predicted"/>
<dbReference type="AlphaFoldDB" id="A0A9P4JCV6"/>
<keyword evidence="4" id="KW-1185">Reference proteome</keyword>
<feature type="compositionally biased region" description="Acidic residues" evidence="1">
    <location>
        <begin position="594"/>
        <end position="628"/>
    </location>
</feature>
<feature type="domain" description="F-box" evidence="2">
    <location>
        <begin position="16"/>
        <end position="57"/>
    </location>
</feature>
<dbReference type="InterPro" id="IPR036047">
    <property type="entry name" value="F-box-like_dom_sf"/>
</dbReference>
<dbReference type="Pfam" id="PF12937">
    <property type="entry name" value="F-box-like"/>
    <property type="match status" value="1"/>
</dbReference>
<organism evidence="3 4">
    <name type="scientific">Myriangium duriaei CBS 260.36</name>
    <dbReference type="NCBI Taxonomy" id="1168546"/>
    <lineage>
        <taxon>Eukaryota</taxon>
        <taxon>Fungi</taxon>
        <taxon>Dikarya</taxon>
        <taxon>Ascomycota</taxon>
        <taxon>Pezizomycotina</taxon>
        <taxon>Dothideomycetes</taxon>
        <taxon>Dothideomycetidae</taxon>
        <taxon>Myriangiales</taxon>
        <taxon>Myriangiaceae</taxon>
        <taxon>Myriangium</taxon>
    </lineage>
</organism>
<evidence type="ECO:0000313" key="4">
    <source>
        <dbReference type="Proteomes" id="UP000799439"/>
    </source>
</evidence>
<dbReference type="Proteomes" id="UP000799439">
    <property type="component" value="Unassembled WGS sequence"/>
</dbReference>
<gene>
    <name evidence="3" type="ORF">K461DRAFT_274017</name>
</gene>
<feature type="compositionally biased region" description="Basic and acidic residues" evidence="1">
    <location>
        <begin position="433"/>
        <end position="445"/>
    </location>
</feature>
<dbReference type="EMBL" id="ML996081">
    <property type="protein sequence ID" value="KAF2157787.1"/>
    <property type="molecule type" value="Genomic_DNA"/>
</dbReference>
<evidence type="ECO:0000259" key="2">
    <source>
        <dbReference type="Pfam" id="PF12937"/>
    </source>
</evidence>
<feature type="region of interest" description="Disordered" evidence="1">
    <location>
        <begin position="594"/>
        <end position="655"/>
    </location>
</feature>
<protein>
    <recommendedName>
        <fullName evidence="2">F-box domain-containing protein</fullName>
    </recommendedName>
</protein>
<sequence length="697" mass="79162">MDTSKAVMSKLLDCSHEVLHNILSFSDPADLGSLSRSCRSLNAFIQGNKVLCRELYLQRFDNPDNTKEPDWEHELRALVKLERMLSSSDEEYKRSSLPFAVDAIRSLVSAPTPSKNTAFLVSQFKSRSNVDTLLTASSLFEHAGTHQQRPAATSELRQLAAKLHVYYGIPVDQEHASPPLLSSQVTTGPSYQVTHTQSIHHPLGTNIDGDGHYLRSKTRVITPANFVARAKVYDLREYTMKSLWGPFKGDGSLEVDWEKMEAIMVLMGHNLRLCTRLVRPRHALWYGPWEGLSPGSFPSRHEERAARLKLGLAEEMDHNDDRTEEEQHKDKEQAELDEEDPYGITGTWLRVVCFLDYNDLYAFNFTNERRNGDRQHGIATDEAIRLICLKLKTTRIVYPKKKGQVAEDSDSSSDYDGDNIEALPTDRPPVSGFRDHEGTDSRSDAPQDSPLHPQKIDTDEASNPYSDRPIVYFTGTSRSLHASWDPNANSRIRGVVRTTRHGDIRWTTWSIFHGEERWRSEGVQVGGPKSRRGVLGNWFDKDYDHYGPAGPTAFWKVSNDVNFADRSSDPDQSTSVARARIDLLRFLWREAPDSDDEGEYLDDNDNEDDDDNEDGGEDGDGSDNDSDDGNVRNDNLGIYHGTQEDLERDDDEDTQVSVEIIDERFEGVEFEIIEEGQELLEELEELRREEELPRGER</sequence>
<feature type="region of interest" description="Disordered" evidence="1">
    <location>
        <begin position="312"/>
        <end position="339"/>
    </location>
</feature>
<evidence type="ECO:0000256" key="1">
    <source>
        <dbReference type="SAM" id="MobiDB-lite"/>
    </source>
</evidence>
<evidence type="ECO:0000313" key="3">
    <source>
        <dbReference type="EMBL" id="KAF2157787.1"/>
    </source>
</evidence>
<accession>A0A9P4JCV6</accession>
<dbReference type="OrthoDB" id="3226064at2759"/>
<dbReference type="InterPro" id="IPR001810">
    <property type="entry name" value="F-box_dom"/>
</dbReference>
<dbReference type="SUPFAM" id="SSF81383">
    <property type="entry name" value="F-box domain"/>
    <property type="match status" value="1"/>
</dbReference>
<feature type="compositionally biased region" description="Acidic residues" evidence="1">
    <location>
        <begin position="407"/>
        <end position="419"/>
    </location>
</feature>
<name>A0A9P4JCV6_9PEZI</name>
<reference evidence="3" key="1">
    <citation type="journal article" date="2020" name="Stud. Mycol.">
        <title>101 Dothideomycetes genomes: a test case for predicting lifestyles and emergence of pathogens.</title>
        <authorList>
            <person name="Haridas S."/>
            <person name="Albert R."/>
            <person name="Binder M."/>
            <person name="Bloem J."/>
            <person name="Labutti K."/>
            <person name="Salamov A."/>
            <person name="Andreopoulos B."/>
            <person name="Baker S."/>
            <person name="Barry K."/>
            <person name="Bills G."/>
            <person name="Bluhm B."/>
            <person name="Cannon C."/>
            <person name="Castanera R."/>
            <person name="Culley D."/>
            <person name="Daum C."/>
            <person name="Ezra D."/>
            <person name="Gonzalez J."/>
            <person name="Henrissat B."/>
            <person name="Kuo A."/>
            <person name="Liang C."/>
            <person name="Lipzen A."/>
            <person name="Lutzoni F."/>
            <person name="Magnuson J."/>
            <person name="Mondo S."/>
            <person name="Nolan M."/>
            <person name="Ohm R."/>
            <person name="Pangilinan J."/>
            <person name="Park H.-J."/>
            <person name="Ramirez L."/>
            <person name="Alfaro M."/>
            <person name="Sun H."/>
            <person name="Tritt A."/>
            <person name="Yoshinaga Y."/>
            <person name="Zwiers L.-H."/>
            <person name="Turgeon B."/>
            <person name="Goodwin S."/>
            <person name="Spatafora J."/>
            <person name="Crous P."/>
            <person name="Grigoriev I."/>
        </authorList>
    </citation>
    <scope>NUCLEOTIDE SEQUENCE</scope>
    <source>
        <strain evidence="3">CBS 260.36</strain>
    </source>
</reference>
<comment type="caution">
    <text evidence="3">The sequence shown here is derived from an EMBL/GenBank/DDBJ whole genome shotgun (WGS) entry which is preliminary data.</text>
</comment>
<feature type="compositionally biased region" description="Acidic residues" evidence="1">
    <location>
        <begin position="644"/>
        <end position="654"/>
    </location>
</feature>
<feature type="compositionally biased region" description="Basic and acidic residues" evidence="1">
    <location>
        <begin position="315"/>
        <end position="334"/>
    </location>
</feature>